<evidence type="ECO:0000259" key="1">
    <source>
        <dbReference type="Pfam" id="PF01610"/>
    </source>
</evidence>
<feature type="domain" description="Transposase IS204/IS1001/IS1096/IS1165 DDE" evidence="1">
    <location>
        <begin position="4"/>
        <end position="108"/>
    </location>
</feature>
<dbReference type="Pfam" id="PF01610">
    <property type="entry name" value="DDE_Tnp_ISL3"/>
    <property type="match status" value="1"/>
</dbReference>
<comment type="caution">
    <text evidence="2">The sequence shown here is derived from an EMBL/GenBank/DDBJ whole genome shotgun (WGS) entry which is preliminary data.</text>
</comment>
<gene>
    <name evidence="2" type="ORF">GCM10009839_89640</name>
</gene>
<dbReference type="RefSeq" id="WP_344671873.1">
    <property type="nucleotide sequence ID" value="NZ_BAAAQN010000095.1"/>
</dbReference>
<evidence type="ECO:0000313" key="2">
    <source>
        <dbReference type="EMBL" id="GAA2064258.1"/>
    </source>
</evidence>
<dbReference type="PANTHER" id="PTHR33498">
    <property type="entry name" value="TRANSPOSASE FOR INSERTION SEQUENCE ELEMENT IS1557"/>
    <property type="match status" value="1"/>
</dbReference>
<keyword evidence="3" id="KW-1185">Reference proteome</keyword>
<organism evidence="2 3">
    <name type="scientific">Catenulispora yoronensis</name>
    <dbReference type="NCBI Taxonomy" id="450799"/>
    <lineage>
        <taxon>Bacteria</taxon>
        <taxon>Bacillati</taxon>
        <taxon>Actinomycetota</taxon>
        <taxon>Actinomycetes</taxon>
        <taxon>Catenulisporales</taxon>
        <taxon>Catenulisporaceae</taxon>
        <taxon>Catenulispora</taxon>
    </lineage>
</organism>
<reference evidence="2 3" key="1">
    <citation type="journal article" date="2019" name="Int. J. Syst. Evol. Microbiol.">
        <title>The Global Catalogue of Microorganisms (GCM) 10K type strain sequencing project: providing services to taxonomists for standard genome sequencing and annotation.</title>
        <authorList>
            <consortium name="The Broad Institute Genomics Platform"/>
            <consortium name="The Broad Institute Genome Sequencing Center for Infectious Disease"/>
            <person name="Wu L."/>
            <person name="Ma J."/>
        </authorList>
    </citation>
    <scope>NUCLEOTIDE SEQUENCE [LARGE SCALE GENOMIC DNA]</scope>
    <source>
        <strain evidence="2 3">JCM 16014</strain>
    </source>
</reference>
<protein>
    <recommendedName>
        <fullName evidence="1">Transposase IS204/IS1001/IS1096/IS1165 DDE domain-containing protein</fullName>
    </recommendedName>
</protein>
<accession>A0ABN2VK01</accession>
<sequence>MSPPDRLDEDQQCQLKDVRQTCPHLGALCGHIRAFAPILTNRQGTAKLRYWAFAVKADDLPALKTFATGLDKDSSAIVAGVTLPWSSGVVEGSVNKIKMVKRQMYGRAGLPLLRKRVLLL</sequence>
<name>A0ABN2VK01_9ACTN</name>
<dbReference type="EMBL" id="BAAAQN010000095">
    <property type="protein sequence ID" value="GAA2064258.1"/>
    <property type="molecule type" value="Genomic_DNA"/>
</dbReference>
<dbReference type="InterPro" id="IPR002560">
    <property type="entry name" value="Transposase_DDE"/>
</dbReference>
<evidence type="ECO:0000313" key="3">
    <source>
        <dbReference type="Proteomes" id="UP001500751"/>
    </source>
</evidence>
<dbReference type="PANTHER" id="PTHR33498:SF1">
    <property type="entry name" value="TRANSPOSASE FOR INSERTION SEQUENCE ELEMENT IS1557"/>
    <property type="match status" value="1"/>
</dbReference>
<dbReference type="Proteomes" id="UP001500751">
    <property type="component" value="Unassembled WGS sequence"/>
</dbReference>
<dbReference type="InterPro" id="IPR047951">
    <property type="entry name" value="Transpos_ISL3"/>
</dbReference>
<proteinExistence type="predicted"/>